<organism evidence="5 6">
    <name type="scientific">Bionectria ochroleuca</name>
    <name type="common">Gliocladium roseum</name>
    <dbReference type="NCBI Taxonomy" id="29856"/>
    <lineage>
        <taxon>Eukaryota</taxon>
        <taxon>Fungi</taxon>
        <taxon>Dikarya</taxon>
        <taxon>Ascomycota</taxon>
        <taxon>Pezizomycotina</taxon>
        <taxon>Sordariomycetes</taxon>
        <taxon>Hypocreomycetidae</taxon>
        <taxon>Hypocreales</taxon>
        <taxon>Bionectriaceae</taxon>
        <taxon>Clonostachys</taxon>
    </lineage>
</organism>
<dbReference type="GO" id="GO:0006281">
    <property type="term" value="P:DNA repair"/>
    <property type="evidence" value="ECO:0007669"/>
    <property type="project" value="InterPro"/>
</dbReference>
<dbReference type="GO" id="GO:0003677">
    <property type="term" value="F:DNA binding"/>
    <property type="evidence" value="ECO:0007669"/>
    <property type="project" value="InterPro"/>
</dbReference>
<comment type="similarity">
    <text evidence="1">Belongs to the ATP-dependent DNA ligase family.</text>
</comment>
<dbReference type="Gene3D" id="1.10.3260.10">
    <property type="entry name" value="DNA ligase, ATP-dependent, N-terminal domain"/>
    <property type="match status" value="1"/>
</dbReference>
<name>A0A8H7NIJ6_BIOOC</name>
<feature type="region of interest" description="Disordered" evidence="3">
    <location>
        <begin position="1"/>
        <end position="57"/>
    </location>
</feature>
<accession>A0A8H7NIJ6</accession>
<evidence type="ECO:0000259" key="4">
    <source>
        <dbReference type="Pfam" id="PF04675"/>
    </source>
</evidence>
<dbReference type="InterPro" id="IPR050191">
    <property type="entry name" value="ATP-dep_DNA_ligase"/>
</dbReference>
<dbReference type="Pfam" id="PF04675">
    <property type="entry name" value="DNA_ligase_A_N"/>
    <property type="match status" value="1"/>
</dbReference>
<dbReference type="GO" id="GO:0005634">
    <property type="term" value="C:nucleus"/>
    <property type="evidence" value="ECO:0007669"/>
    <property type="project" value="TreeGrafter"/>
</dbReference>
<dbReference type="GO" id="GO:0003910">
    <property type="term" value="F:DNA ligase (ATP) activity"/>
    <property type="evidence" value="ECO:0007669"/>
    <property type="project" value="InterPro"/>
</dbReference>
<dbReference type="Proteomes" id="UP000616885">
    <property type="component" value="Unassembled WGS sequence"/>
</dbReference>
<feature type="compositionally biased region" description="Basic residues" evidence="3">
    <location>
        <begin position="1"/>
        <end position="10"/>
    </location>
</feature>
<dbReference type="InterPro" id="IPR036599">
    <property type="entry name" value="DNA_ligase_N_sf"/>
</dbReference>
<reference evidence="5" key="1">
    <citation type="submission" date="2020-10" db="EMBL/GenBank/DDBJ databases">
        <title>High-Quality Genome Resource of Clonostachys rosea strain S41 by Oxford Nanopore Long-Read Sequencing.</title>
        <authorList>
            <person name="Wang H."/>
        </authorList>
    </citation>
    <scope>NUCLEOTIDE SEQUENCE</scope>
    <source>
        <strain evidence="5">S41</strain>
    </source>
</reference>
<dbReference type="PANTHER" id="PTHR45674">
    <property type="entry name" value="DNA LIGASE 1/3 FAMILY MEMBER"/>
    <property type="match status" value="1"/>
</dbReference>
<feature type="domain" description="DNA ligase ATP-dependent N-terminal" evidence="4">
    <location>
        <begin position="157"/>
        <end position="219"/>
    </location>
</feature>
<proteinExistence type="inferred from homology"/>
<evidence type="ECO:0000256" key="2">
    <source>
        <dbReference type="ARBA" id="ARBA00022598"/>
    </source>
</evidence>
<evidence type="ECO:0000256" key="1">
    <source>
        <dbReference type="ARBA" id="ARBA00007572"/>
    </source>
</evidence>
<dbReference type="AlphaFoldDB" id="A0A8H7NIJ6"/>
<evidence type="ECO:0000313" key="5">
    <source>
        <dbReference type="EMBL" id="KAF9756636.1"/>
    </source>
</evidence>
<evidence type="ECO:0000256" key="3">
    <source>
        <dbReference type="SAM" id="MobiDB-lite"/>
    </source>
</evidence>
<feature type="region of interest" description="Disordered" evidence="3">
    <location>
        <begin position="94"/>
        <end position="117"/>
    </location>
</feature>
<dbReference type="SUPFAM" id="SSF117018">
    <property type="entry name" value="ATP-dependent DNA ligase DNA-binding domain"/>
    <property type="match status" value="1"/>
</dbReference>
<comment type="caution">
    <text evidence="5">The sequence shown here is derived from an EMBL/GenBank/DDBJ whole genome shotgun (WGS) entry which is preliminary data.</text>
</comment>
<dbReference type="PANTHER" id="PTHR45674:SF9">
    <property type="entry name" value="DNA LIGASE 3"/>
    <property type="match status" value="1"/>
</dbReference>
<dbReference type="InterPro" id="IPR012308">
    <property type="entry name" value="DNA_ligase_ATP-dep_N"/>
</dbReference>
<dbReference type="GO" id="GO:0006310">
    <property type="term" value="P:DNA recombination"/>
    <property type="evidence" value="ECO:0007669"/>
    <property type="project" value="InterPro"/>
</dbReference>
<feature type="compositionally biased region" description="Low complexity" evidence="3">
    <location>
        <begin position="29"/>
        <end position="47"/>
    </location>
</feature>
<sequence>MPSPAKKRKLNSGSKTPTVPAKGLEYFFSKQKSSGPSKSEEPSSAGGTSNEVELTDEELARKLQAEWNQEVAQEELEGESQVQQKDFATQACGETQINKKESLNEDGDLQSDEPTRMAEDSVTYSIPLDESPLTFDTTKYIGSLQEAWAPEGGHATYALLTRCFYLINATRSRIKIVDTLVNCLRILIEGDPSSLLPAVWLATNSISPAYISLELGLGGRCYPRLSGRRAV</sequence>
<keyword evidence="2" id="KW-0436">Ligase</keyword>
<dbReference type="GO" id="GO:0006273">
    <property type="term" value="P:lagging strand elongation"/>
    <property type="evidence" value="ECO:0007669"/>
    <property type="project" value="TreeGrafter"/>
</dbReference>
<dbReference type="EMBL" id="JADCTT010000002">
    <property type="protein sequence ID" value="KAF9756636.1"/>
    <property type="molecule type" value="Genomic_DNA"/>
</dbReference>
<protein>
    <recommendedName>
        <fullName evidence="4">DNA ligase ATP-dependent N-terminal domain-containing protein</fullName>
    </recommendedName>
</protein>
<evidence type="ECO:0000313" key="6">
    <source>
        <dbReference type="Proteomes" id="UP000616885"/>
    </source>
</evidence>
<gene>
    <name evidence="5" type="ORF">IM811_007580</name>
</gene>